<dbReference type="InterPro" id="IPR017441">
    <property type="entry name" value="Protein_kinase_ATP_BS"/>
</dbReference>
<dbReference type="PROSITE" id="PS50011">
    <property type="entry name" value="PROTEIN_KINASE_DOM"/>
    <property type="match status" value="1"/>
</dbReference>
<evidence type="ECO:0000256" key="12">
    <source>
        <dbReference type="ARBA" id="ARBA00023170"/>
    </source>
</evidence>
<dbReference type="InterPro" id="IPR000719">
    <property type="entry name" value="Prot_kinase_dom"/>
</dbReference>
<evidence type="ECO:0000256" key="7">
    <source>
        <dbReference type="ARBA" id="ARBA00022741"/>
    </source>
</evidence>
<evidence type="ECO:0000256" key="1">
    <source>
        <dbReference type="ARBA" id="ARBA00004167"/>
    </source>
</evidence>
<keyword evidence="5 17" id="KW-0732">Signal</keyword>
<dbReference type="FunFam" id="3.30.200.20:FF:000727">
    <property type="entry name" value="Cysteine-rich RLK (RECEPTOR-like protein kinase) 23"/>
    <property type="match status" value="1"/>
</dbReference>
<evidence type="ECO:0000313" key="20">
    <source>
        <dbReference type="Proteomes" id="UP000516437"/>
    </source>
</evidence>
<feature type="compositionally biased region" description="Pro residues" evidence="16">
    <location>
        <begin position="116"/>
        <end position="129"/>
    </location>
</feature>
<dbReference type="Proteomes" id="UP000516437">
    <property type="component" value="Unassembled WGS sequence"/>
</dbReference>
<evidence type="ECO:0000256" key="2">
    <source>
        <dbReference type="ARBA" id="ARBA00022527"/>
    </source>
</evidence>
<dbReference type="PANTHER" id="PTHR27002:SF1050">
    <property type="entry name" value="CYSTEINE-RICH RECEPTOR-LIKE PROTEIN KINASE 5"/>
    <property type="match status" value="1"/>
</dbReference>
<keyword evidence="11" id="KW-0472">Membrane</keyword>
<dbReference type="Gene3D" id="3.30.200.20">
    <property type="entry name" value="Phosphorylase Kinase, domain 1"/>
    <property type="match status" value="1"/>
</dbReference>
<dbReference type="CDD" id="cd14066">
    <property type="entry name" value="STKc_IRAK"/>
    <property type="match status" value="1"/>
</dbReference>
<dbReference type="GO" id="GO:0005524">
    <property type="term" value="F:ATP binding"/>
    <property type="evidence" value="ECO:0007669"/>
    <property type="project" value="UniProtKB-UniRule"/>
</dbReference>
<evidence type="ECO:0000259" key="18">
    <source>
        <dbReference type="PROSITE" id="PS50011"/>
    </source>
</evidence>
<evidence type="ECO:0000256" key="10">
    <source>
        <dbReference type="ARBA" id="ARBA00022989"/>
    </source>
</evidence>
<evidence type="ECO:0000256" key="3">
    <source>
        <dbReference type="ARBA" id="ARBA00022679"/>
    </source>
</evidence>
<dbReference type="SMART" id="SM00220">
    <property type="entry name" value="S_TKc"/>
    <property type="match status" value="1"/>
</dbReference>
<dbReference type="InterPro" id="IPR011009">
    <property type="entry name" value="Kinase-like_dom_sf"/>
</dbReference>
<keyword evidence="4" id="KW-0812">Transmembrane</keyword>
<accession>A0A6A1UHZ5</accession>
<evidence type="ECO:0000256" key="16">
    <source>
        <dbReference type="SAM" id="MobiDB-lite"/>
    </source>
</evidence>
<evidence type="ECO:0000256" key="6">
    <source>
        <dbReference type="ARBA" id="ARBA00022737"/>
    </source>
</evidence>
<keyword evidence="13" id="KW-0325">Glycoprotein</keyword>
<feature type="region of interest" description="Disordered" evidence="16">
    <location>
        <begin position="116"/>
        <end position="135"/>
    </location>
</feature>
<evidence type="ECO:0000256" key="14">
    <source>
        <dbReference type="PROSITE-ProRule" id="PRU10141"/>
    </source>
</evidence>
<dbReference type="PROSITE" id="PS00107">
    <property type="entry name" value="PROTEIN_KINASE_ATP"/>
    <property type="match status" value="1"/>
</dbReference>
<protein>
    <submittedName>
        <fullName evidence="19">Cysteine-rich receptor-like protein kinase 10</fullName>
    </submittedName>
</protein>
<evidence type="ECO:0000256" key="4">
    <source>
        <dbReference type="ARBA" id="ARBA00022692"/>
    </source>
</evidence>
<keyword evidence="2 15" id="KW-0723">Serine/threonine-protein kinase</keyword>
<dbReference type="InterPro" id="IPR038408">
    <property type="entry name" value="GNK2_sf"/>
</dbReference>
<comment type="similarity">
    <text evidence="15">Belongs to the protein kinase superfamily.</text>
</comment>
<keyword evidence="9 14" id="KW-0067">ATP-binding</keyword>
<reference evidence="19 20" key="1">
    <citation type="journal article" date="2019" name="Plant Biotechnol. J.">
        <title>The red bayberry genome and genetic basis of sex determination.</title>
        <authorList>
            <person name="Jia H.M."/>
            <person name="Jia H.J."/>
            <person name="Cai Q.L."/>
            <person name="Wang Y."/>
            <person name="Zhao H.B."/>
            <person name="Yang W.F."/>
            <person name="Wang G.Y."/>
            <person name="Li Y.H."/>
            <person name="Zhan D.L."/>
            <person name="Shen Y.T."/>
            <person name="Niu Q.F."/>
            <person name="Chang L."/>
            <person name="Qiu J."/>
            <person name="Zhao L."/>
            <person name="Xie H.B."/>
            <person name="Fu W.Y."/>
            <person name="Jin J."/>
            <person name="Li X.W."/>
            <person name="Jiao Y."/>
            <person name="Zhou C.C."/>
            <person name="Tu T."/>
            <person name="Chai C.Y."/>
            <person name="Gao J.L."/>
            <person name="Fan L.J."/>
            <person name="van de Weg E."/>
            <person name="Wang J.Y."/>
            <person name="Gao Z.S."/>
        </authorList>
    </citation>
    <scope>NUCLEOTIDE SEQUENCE [LARGE SCALE GENOMIC DNA]</scope>
    <source>
        <tissue evidence="19">Leaves</tissue>
    </source>
</reference>
<keyword evidence="3" id="KW-0808">Transferase</keyword>
<dbReference type="GO" id="GO:0004674">
    <property type="term" value="F:protein serine/threonine kinase activity"/>
    <property type="evidence" value="ECO:0007669"/>
    <property type="project" value="UniProtKB-KW"/>
</dbReference>
<evidence type="ECO:0000256" key="15">
    <source>
        <dbReference type="RuleBase" id="RU000304"/>
    </source>
</evidence>
<feature type="chain" id="PRO_5025469194" evidence="17">
    <location>
        <begin position="27"/>
        <end position="483"/>
    </location>
</feature>
<feature type="binding site" evidence="14">
    <location>
        <position position="186"/>
    </location>
    <ligand>
        <name>ATP</name>
        <dbReference type="ChEBI" id="CHEBI:30616"/>
    </ligand>
</feature>
<keyword evidence="12 19" id="KW-0675">Receptor</keyword>
<dbReference type="FunFam" id="1.10.510.10:FF:000129">
    <property type="entry name" value="cysteine-rich receptor-like protein kinase 10"/>
    <property type="match status" value="1"/>
</dbReference>
<name>A0A6A1UHZ5_9ROSI</name>
<dbReference type="Pfam" id="PF07714">
    <property type="entry name" value="PK_Tyr_Ser-Thr"/>
    <property type="match status" value="1"/>
</dbReference>
<gene>
    <name evidence="19" type="ORF">CJ030_MR0G011038</name>
</gene>
<keyword evidence="7 14" id="KW-0547">Nucleotide-binding</keyword>
<sequence>MGVPSLHVSMILVVLTLLSLEREAGAAVYIYSFCSNGTTFAPNSTFQSSLNQLLSALSSNATRENGFYNTTVAKTWMTLSTASSTAVATSPSQTAKTASEMQHKFYRIPTEAAAPTPAPAILPPLPPPSAGNDVSNAEKLEESLQFDLATIETATSNFSEDNKLGTGGFGEVYKGIFPNGQEVAVKRLSRSSGQGTDEFINEVKVIAKLQHRNLVKLLGFCLEGEEKILIYEFVRNKSLDCFLFDAEKQSLLNWARRYNIIGGIARGILYLHEDSRFKIIHRDLKASNILLDGEMNPKISDFGVSKMFEIDQTHGNTKRIVGTYGYMAPEYAIYGQFSAKTDVYSFGVLTLEILTGRKNSFFFQTDNAPDLRSYAWKHWTNGTPMELLDPSLKDSNSSDEVLRCIHIGLLCVQENPADRPTMASIVLMLNSYTITLPAPQEPAFVIHGIRTMPNTPIKEQEPDRSSSKSGSANEATITEPEPR</sequence>
<comment type="subcellular location">
    <subcellularLocation>
        <location evidence="1">Membrane</location>
        <topology evidence="1">Single-pass membrane protein</topology>
    </subcellularLocation>
</comment>
<evidence type="ECO:0000256" key="8">
    <source>
        <dbReference type="ARBA" id="ARBA00022777"/>
    </source>
</evidence>
<dbReference type="GO" id="GO:0042742">
    <property type="term" value="P:defense response to bacterium"/>
    <property type="evidence" value="ECO:0007669"/>
    <property type="project" value="TreeGrafter"/>
</dbReference>
<dbReference type="Gene3D" id="1.10.510.10">
    <property type="entry name" value="Transferase(Phosphotransferase) domain 1"/>
    <property type="match status" value="1"/>
</dbReference>
<dbReference type="CDD" id="cd23509">
    <property type="entry name" value="Gnk2-like"/>
    <property type="match status" value="1"/>
</dbReference>
<dbReference type="PANTHER" id="PTHR27002">
    <property type="entry name" value="RECEPTOR-LIKE SERINE/THREONINE-PROTEIN KINASE SD1-8"/>
    <property type="match status" value="1"/>
</dbReference>
<dbReference type="InterPro" id="IPR008271">
    <property type="entry name" value="Ser/Thr_kinase_AS"/>
</dbReference>
<keyword evidence="10" id="KW-1133">Transmembrane helix</keyword>
<dbReference type="OrthoDB" id="4062651at2759"/>
<proteinExistence type="inferred from homology"/>
<dbReference type="GO" id="GO:0005886">
    <property type="term" value="C:plasma membrane"/>
    <property type="evidence" value="ECO:0007669"/>
    <property type="project" value="TreeGrafter"/>
</dbReference>
<evidence type="ECO:0000256" key="9">
    <source>
        <dbReference type="ARBA" id="ARBA00022840"/>
    </source>
</evidence>
<keyword evidence="6" id="KW-0677">Repeat</keyword>
<evidence type="ECO:0000256" key="11">
    <source>
        <dbReference type="ARBA" id="ARBA00023136"/>
    </source>
</evidence>
<feature type="signal peptide" evidence="17">
    <location>
        <begin position="1"/>
        <end position="26"/>
    </location>
</feature>
<evidence type="ECO:0000256" key="17">
    <source>
        <dbReference type="SAM" id="SignalP"/>
    </source>
</evidence>
<dbReference type="Gene3D" id="3.30.430.20">
    <property type="entry name" value="Gnk2 domain, C-X8-C-X2-C motif"/>
    <property type="match status" value="1"/>
</dbReference>
<dbReference type="PROSITE" id="PS00108">
    <property type="entry name" value="PROTEIN_KINASE_ST"/>
    <property type="match status" value="1"/>
</dbReference>
<comment type="caution">
    <text evidence="19">The sequence shown here is derived from an EMBL/GenBank/DDBJ whole genome shotgun (WGS) entry which is preliminary data.</text>
</comment>
<evidence type="ECO:0000256" key="13">
    <source>
        <dbReference type="ARBA" id="ARBA00023180"/>
    </source>
</evidence>
<organism evidence="19 20">
    <name type="scientific">Morella rubra</name>
    <name type="common">Chinese bayberry</name>
    <dbReference type="NCBI Taxonomy" id="262757"/>
    <lineage>
        <taxon>Eukaryota</taxon>
        <taxon>Viridiplantae</taxon>
        <taxon>Streptophyta</taxon>
        <taxon>Embryophyta</taxon>
        <taxon>Tracheophyta</taxon>
        <taxon>Spermatophyta</taxon>
        <taxon>Magnoliopsida</taxon>
        <taxon>eudicotyledons</taxon>
        <taxon>Gunneridae</taxon>
        <taxon>Pentapetalae</taxon>
        <taxon>rosids</taxon>
        <taxon>fabids</taxon>
        <taxon>Fagales</taxon>
        <taxon>Myricaceae</taxon>
        <taxon>Morella</taxon>
    </lineage>
</organism>
<evidence type="ECO:0000313" key="19">
    <source>
        <dbReference type="EMBL" id="KAB1199879.1"/>
    </source>
</evidence>
<dbReference type="AlphaFoldDB" id="A0A6A1UHZ5"/>
<dbReference type="EMBL" id="RXIC02000409">
    <property type="protein sequence ID" value="KAB1199879.1"/>
    <property type="molecule type" value="Genomic_DNA"/>
</dbReference>
<feature type="compositionally biased region" description="Polar residues" evidence="16">
    <location>
        <begin position="467"/>
        <end position="476"/>
    </location>
</feature>
<dbReference type="InterPro" id="IPR001245">
    <property type="entry name" value="Ser-Thr/Tyr_kinase_cat_dom"/>
</dbReference>
<evidence type="ECO:0000256" key="5">
    <source>
        <dbReference type="ARBA" id="ARBA00022729"/>
    </source>
</evidence>
<keyword evidence="8 19" id="KW-0418">Kinase</keyword>
<feature type="region of interest" description="Disordered" evidence="16">
    <location>
        <begin position="454"/>
        <end position="483"/>
    </location>
</feature>
<feature type="domain" description="Protein kinase" evidence="18">
    <location>
        <begin position="158"/>
        <end position="433"/>
    </location>
</feature>
<keyword evidence="20" id="KW-1185">Reference proteome</keyword>
<dbReference type="SUPFAM" id="SSF56112">
    <property type="entry name" value="Protein kinase-like (PK-like)"/>
    <property type="match status" value="1"/>
</dbReference>